<dbReference type="Proteomes" id="UP000663874">
    <property type="component" value="Unassembled WGS sequence"/>
</dbReference>
<dbReference type="SUPFAM" id="SSF81296">
    <property type="entry name" value="E set domains"/>
    <property type="match status" value="1"/>
</dbReference>
<dbReference type="PANTHER" id="PTHR32208:SF21">
    <property type="entry name" value="LOW QUALITY PROTEIN: ALDEHYDE OXIDASE GLOX-LIKE"/>
    <property type="match status" value="1"/>
</dbReference>
<evidence type="ECO:0000313" key="4">
    <source>
        <dbReference type="Proteomes" id="UP000663889"/>
    </source>
</evidence>
<dbReference type="InterPro" id="IPR013783">
    <property type="entry name" value="Ig-like_fold"/>
</dbReference>
<organism evidence="2 4">
    <name type="scientific">Rotaria sordida</name>
    <dbReference type="NCBI Taxonomy" id="392033"/>
    <lineage>
        <taxon>Eukaryota</taxon>
        <taxon>Metazoa</taxon>
        <taxon>Spiralia</taxon>
        <taxon>Gnathifera</taxon>
        <taxon>Rotifera</taxon>
        <taxon>Eurotatoria</taxon>
        <taxon>Bdelloidea</taxon>
        <taxon>Philodinida</taxon>
        <taxon>Philodinidae</taxon>
        <taxon>Rotaria</taxon>
    </lineage>
</organism>
<sequence length="497" mass="56526">MQTAHAVLLPSGRILLASGSSWRNRGPIETYPHTADPQSGRGIFREEEDPFLINKIEDYYQLVNNVGIYDPSKNTFYRIPHPEPVPDPKWPEHFAPNDFFCTGHLHVPDGNVLFVGGTQYYYPFRTGHRATYLFDWRKEVQIRWNNVDWRRMPSVAFVNDSTNPWIFAGDQRFTGGRGSRKLEQFHASIYESNGGHWTLEPSFLGEHPQDDRTMHYALLLPTSQILIINGANYDFYGSIHYPILLTPQFDNINGTFLGYTKKRMNEGVEARLYHNVALLLPDGRVWISGGGSARATIHYTPLAQKPLDEHNTSSYEQPLPDTSNIDLDVEMFDDGRLAKNSRGSLSVPTETWVAEIFSPPYLFIDGKRRPVIVSLSHPHKVNYQFESVIDGKRYYLLRSNSQYTVNLNYLPTQCASGTKEKLVMIKLGSATHGWDSGQRLINLSFTRMSSTSALLLTTLDARIALIAPAFYMMFYVDCMGKPSAAQIIRFDDQAVQP</sequence>
<dbReference type="InterPro" id="IPR014756">
    <property type="entry name" value="Ig_E-set"/>
</dbReference>
<comment type="caution">
    <text evidence="2">The sequence shown here is derived from an EMBL/GenBank/DDBJ whole genome shotgun (WGS) entry which is preliminary data.</text>
</comment>
<protein>
    <recommendedName>
        <fullName evidence="1">Galactose oxidase-like Early set domain-containing protein</fullName>
    </recommendedName>
</protein>
<dbReference type="CDD" id="cd02851">
    <property type="entry name" value="E_set_GO_C"/>
    <property type="match status" value="1"/>
</dbReference>
<evidence type="ECO:0000313" key="3">
    <source>
        <dbReference type="EMBL" id="CAF3768419.1"/>
    </source>
</evidence>
<dbReference type="Pfam" id="PF09118">
    <property type="entry name" value="GO-like_E_set"/>
    <property type="match status" value="1"/>
</dbReference>
<gene>
    <name evidence="3" type="ORF">FNK824_LOCUS13214</name>
    <name evidence="2" type="ORF">SEV965_LOCUS9539</name>
</gene>
<evidence type="ECO:0000259" key="1">
    <source>
        <dbReference type="Pfam" id="PF09118"/>
    </source>
</evidence>
<dbReference type="PANTHER" id="PTHR32208">
    <property type="entry name" value="SECRETED PROTEIN-RELATED"/>
    <property type="match status" value="1"/>
</dbReference>
<dbReference type="Proteomes" id="UP000663889">
    <property type="component" value="Unassembled WGS sequence"/>
</dbReference>
<feature type="domain" description="Galactose oxidase-like Early set" evidence="1">
    <location>
        <begin position="398"/>
        <end position="489"/>
    </location>
</feature>
<dbReference type="InterPro" id="IPR011043">
    <property type="entry name" value="Gal_Oxase/kelch_b-propeller"/>
</dbReference>
<dbReference type="Gene3D" id="2.130.10.80">
    <property type="entry name" value="Galactose oxidase/kelch, beta-propeller"/>
    <property type="match status" value="1"/>
</dbReference>
<evidence type="ECO:0000313" key="2">
    <source>
        <dbReference type="EMBL" id="CAF0976696.1"/>
    </source>
</evidence>
<dbReference type="InterPro" id="IPR037293">
    <property type="entry name" value="Gal_Oxidase_central_sf"/>
</dbReference>
<reference evidence="2" key="1">
    <citation type="submission" date="2021-02" db="EMBL/GenBank/DDBJ databases">
        <authorList>
            <person name="Nowell W R."/>
        </authorList>
    </citation>
    <scope>NUCLEOTIDE SEQUENCE</scope>
</reference>
<name>A0A814F1F1_9BILA</name>
<dbReference type="EMBL" id="CAJNOU010000375">
    <property type="protein sequence ID" value="CAF0976696.1"/>
    <property type="molecule type" value="Genomic_DNA"/>
</dbReference>
<dbReference type="SUPFAM" id="SSF50965">
    <property type="entry name" value="Galactose oxidase, central domain"/>
    <property type="match status" value="1"/>
</dbReference>
<dbReference type="InterPro" id="IPR015202">
    <property type="entry name" value="GO-like_E_set"/>
</dbReference>
<proteinExistence type="predicted"/>
<accession>A0A814F1F1</accession>
<dbReference type="Gene3D" id="2.60.40.10">
    <property type="entry name" value="Immunoglobulins"/>
    <property type="match status" value="1"/>
</dbReference>
<dbReference type="AlphaFoldDB" id="A0A814F1F1"/>
<dbReference type="EMBL" id="CAJOBE010001714">
    <property type="protein sequence ID" value="CAF3768419.1"/>
    <property type="molecule type" value="Genomic_DNA"/>
</dbReference>